<dbReference type="Gene3D" id="3.40.630.30">
    <property type="match status" value="1"/>
</dbReference>
<dbReference type="Pfam" id="PF13607">
    <property type="entry name" value="Succ_CoA_lig"/>
    <property type="match status" value="1"/>
</dbReference>
<organism evidence="5 6">
    <name type="scientific">Marinobacter metalliresistant</name>
    <dbReference type="NCBI Taxonomy" id="2961995"/>
    <lineage>
        <taxon>Bacteria</taxon>
        <taxon>Pseudomonadati</taxon>
        <taxon>Pseudomonadota</taxon>
        <taxon>Gammaproteobacteria</taxon>
        <taxon>Pseudomonadales</taxon>
        <taxon>Marinobacteraceae</taxon>
        <taxon>Marinobacter</taxon>
    </lineage>
</organism>
<dbReference type="RefSeq" id="WP_341581628.1">
    <property type="nucleotide sequence ID" value="NZ_CP101118.1"/>
</dbReference>
<keyword evidence="1 5" id="KW-0436">Ligase</keyword>
<sequence>MSTRYLESLFNPASIVVIGASERADNLGGMVLRNLMGGGYPGRLLVVNQNDYENVHGVPCVRKVSKMEFSPDLAIICTPPDTVAKTIKRLGEAGVRTAIVMTGGMSRTHSKTGQPLMYSVREAARETGIRVLGPNTIGLMVPARSLNATYAHMGVIPGRVAFVGQSGTIASSVIDWAFARGVGFSYFLTLGDGMDIDHDDLIDYLAQDTQTRAILLHIENIPNARRFMSAVRVASRTKPVIAVKSGRVPESEWFPHELPAGLKRSDPIYDAMLQRAGVLRVDGLGQMFDALETLTRMRPLRRETLAIMANGVGPGVLAVDRLADLGGELAELSESSIKALAQLLPPYWTRKNPIDLNYDASPELYGKAIKILAKDPEVANVLVMYAPSLTEDSLQIADAVVQASKGTRLNVFTCWLGQSTVMDAREEFYRAGLPSFFNPEKAVMAFMQHVRHQRVQRLLTETPESFTDHFADRTHTRKVVMRALRSGRCHLSNREARDLVRDYGVSTIDTIYCDDMEEVLEAFAVERRPIDITIIHEQACHPFLNLSPTQRRYKGTVQKLNSEAAIMDSCRYLMEEYQSHFPDSGFLGFAVQRSYQHVGGIEFSVGITRDALFGPLVVCGAAGAQINVMTDRQIALPPLNMVLARELLRRTYMYKLLKEHSLKPEEDIRAVSETLVTLSQIVIDIPEIQGLEIAPLLFNEQGAVAVNIAINLADKPGRPIIQPYPRELEEWIVLPKSGRRVIIRPVLAEDEPAHRAFHELQSPESIRYRFFQYRKHFSREDVAQMVQIDYDREMVFIANAPKEDGEGEETLGTVRTWTDADNLQCEFAVMVHDKMKGEGLGVALMQKMIDYCRARGTMEMVGNVLPDNRPMLQLAEHLGFEIKFNTEEEVMDLRLVLNEPEKDWQRERLGKMGSDENGVR</sequence>
<evidence type="ECO:0000256" key="1">
    <source>
        <dbReference type="ARBA" id="ARBA00022598"/>
    </source>
</evidence>
<dbReference type="InterPro" id="IPR051538">
    <property type="entry name" value="Acyl-CoA_Synth/Transferase"/>
</dbReference>
<dbReference type="Gene3D" id="3.40.50.720">
    <property type="entry name" value="NAD(P)-binding Rossmann-like Domain"/>
    <property type="match status" value="1"/>
</dbReference>
<dbReference type="SUPFAM" id="SSF51735">
    <property type="entry name" value="NAD(P)-binding Rossmann-fold domains"/>
    <property type="match status" value="1"/>
</dbReference>
<dbReference type="InterPro" id="IPR043938">
    <property type="entry name" value="Ligase_CoA_dom"/>
</dbReference>
<dbReference type="Proteomes" id="UP001475781">
    <property type="component" value="Chromosome"/>
</dbReference>
<keyword evidence="6" id="KW-1185">Reference proteome</keyword>
<gene>
    <name evidence="5" type="ORF">NLK58_20335</name>
</gene>
<dbReference type="Gene3D" id="3.40.50.261">
    <property type="entry name" value="Succinyl-CoA synthetase domains"/>
    <property type="match status" value="2"/>
</dbReference>
<evidence type="ECO:0000313" key="5">
    <source>
        <dbReference type="EMBL" id="WZF88615.1"/>
    </source>
</evidence>
<dbReference type="Gene3D" id="3.30.1490.20">
    <property type="entry name" value="ATP-grasp fold, A domain"/>
    <property type="match status" value="1"/>
</dbReference>
<dbReference type="SMART" id="SM00881">
    <property type="entry name" value="CoA_binding"/>
    <property type="match status" value="1"/>
</dbReference>
<dbReference type="InterPro" id="IPR013815">
    <property type="entry name" value="ATP_grasp_subdomain_1"/>
</dbReference>
<evidence type="ECO:0000259" key="4">
    <source>
        <dbReference type="PROSITE" id="PS51186"/>
    </source>
</evidence>
<feature type="domain" description="N-acetyltransferase" evidence="4">
    <location>
        <begin position="741"/>
        <end position="900"/>
    </location>
</feature>
<dbReference type="PROSITE" id="PS51186">
    <property type="entry name" value="GNAT"/>
    <property type="match status" value="1"/>
</dbReference>
<evidence type="ECO:0000256" key="3">
    <source>
        <dbReference type="ARBA" id="ARBA00022840"/>
    </source>
</evidence>
<dbReference type="SUPFAM" id="SSF56059">
    <property type="entry name" value="Glutathione synthetase ATP-binding domain-like"/>
    <property type="match status" value="1"/>
</dbReference>
<dbReference type="EMBL" id="CP101118">
    <property type="protein sequence ID" value="WZF88615.1"/>
    <property type="molecule type" value="Genomic_DNA"/>
</dbReference>
<reference evidence="5 6" key="1">
    <citation type="submission" date="2022-07" db="EMBL/GenBank/DDBJ databases">
        <title>A copper resistant bacterium isolated from sediment samples of deep sea hydrothermal areas.</title>
        <authorList>
            <person name="Zeng X."/>
        </authorList>
    </citation>
    <scope>NUCLEOTIDE SEQUENCE [LARGE SCALE GENOMIC DNA]</scope>
    <source>
        <strain evidence="6">CuT 6</strain>
    </source>
</reference>
<keyword evidence="3" id="KW-0067">ATP-binding</keyword>
<dbReference type="Pfam" id="PF19045">
    <property type="entry name" value="Ligase_CoA_2"/>
    <property type="match status" value="1"/>
</dbReference>
<dbReference type="InterPro" id="IPR032875">
    <property type="entry name" value="Succ_CoA_lig_flav_dom"/>
</dbReference>
<dbReference type="InterPro" id="IPR003781">
    <property type="entry name" value="CoA-bd"/>
</dbReference>
<dbReference type="Pfam" id="PF13380">
    <property type="entry name" value="CoA_binding_2"/>
    <property type="match status" value="1"/>
</dbReference>
<dbReference type="SUPFAM" id="SSF52210">
    <property type="entry name" value="Succinyl-CoA synthetase domains"/>
    <property type="match status" value="2"/>
</dbReference>
<proteinExistence type="predicted"/>
<dbReference type="PANTHER" id="PTHR43334:SF1">
    <property type="entry name" value="3-HYDROXYPROPIONATE--COA LIGASE [ADP-FORMING]"/>
    <property type="match status" value="1"/>
</dbReference>
<dbReference type="InterPro" id="IPR036291">
    <property type="entry name" value="NAD(P)-bd_dom_sf"/>
</dbReference>
<accession>A0ABZ2W1J7</accession>
<dbReference type="PANTHER" id="PTHR43334">
    <property type="entry name" value="ACETATE--COA LIGASE [ADP-FORMING]"/>
    <property type="match status" value="1"/>
</dbReference>
<dbReference type="InterPro" id="IPR016181">
    <property type="entry name" value="Acyl_CoA_acyltransferase"/>
</dbReference>
<dbReference type="Gene3D" id="3.30.470.20">
    <property type="entry name" value="ATP-grasp fold, B domain"/>
    <property type="match status" value="1"/>
</dbReference>
<dbReference type="InterPro" id="IPR016102">
    <property type="entry name" value="Succinyl-CoA_synth-like"/>
</dbReference>
<evidence type="ECO:0000313" key="6">
    <source>
        <dbReference type="Proteomes" id="UP001475781"/>
    </source>
</evidence>
<dbReference type="Pfam" id="PF13302">
    <property type="entry name" value="Acetyltransf_3"/>
    <property type="match status" value="1"/>
</dbReference>
<keyword evidence="2" id="KW-0547">Nucleotide-binding</keyword>
<dbReference type="InterPro" id="IPR000182">
    <property type="entry name" value="GNAT_dom"/>
</dbReference>
<dbReference type="SUPFAM" id="SSF55729">
    <property type="entry name" value="Acyl-CoA N-acyltransferases (Nat)"/>
    <property type="match status" value="1"/>
</dbReference>
<name>A0ABZ2W1J7_9GAMM</name>
<dbReference type="GO" id="GO:0016874">
    <property type="term" value="F:ligase activity"/>
    <property type="evidence" value="ECO:0007669"/>
    <property type="project" value="UniProtKB-KW"/>
</dbReference>
<evidence type="ECO:0000256" key="2">
    <source>
        <dbReference type="ARBA" id="ARBA00022741"/>
    </source>
</evidence>
<dbReference type="Pfam" id="PF13549">
    <property type="entry name" value="ATP-grasp_5"/>
    <property type="match status" value="1"/>
</dbReference>
<protein>
    <submittedName>
        <fullName evidence="5">Bifunctional acetate--CoA ligase family protein/GNAT family N-acetyltransferase</fullName>
    </submittedName>
</protein>